<evidence type="ECO:0000313" key="5">
    <source>
        <dbReference type="EMBL" id="VWP01931.1"/>
    </source>
</evidence>
<evidence type="ECO:0000256" key="4">
    <source>
        <dbReference type="SAM" id="Phobius"/>
    </source>
</evidence>
<dbReference type="GO" id="GO:0016491">
    <property type="term" value="F:oxidoreductase activity"/>
    <property type="evidence" value="ECO:0007669"/>
    <property type="project" value="UniProtKB-KW"/>
</dbReference>
<dbReference type="Pfam" id="PF11807">
    <property type="entry name" value="UstYa"/>
    <property type="match status" value="1"/>
</dbReference>
<dbReference type="AlphaFoldDB" id="A0A5K1K7N7"/>
<evidence type="ECO:0000256" key="2">
    <source>
        <dbReference type="ARBA" id="ARBA00023002"/>
    </source>
</evidence>
<keyword evidence="4" id="KW-1133">Transmembrane helix</keyword>
<evidence type="ECO:0000256" key="3">
    <source>
        <dbReference type="ARBA" id="ARBA00035112"/>
    </source>
</evidence>
<dbReference type="PANTHER" id="PTHR33365">
    <property type="entry name" value="YALI0B05434P"/>
    <property type="match status" value="1"/>
</dbReference>
<sequence length="222" mass="24596">MRVIRDMSPNMRPTRDIMGSPLAYCIVLAFTIQLSTVYVFYILYSSHFANRQPQAAYHTETPSKFPTQLPIDLPAVQMTLQSGEPGFSLYADADWATLFPASDGFTDVAVALSPARTSGSAQANETATFLVSMVHQLHCLDVFRVGFATNRTGYAHHVEHCLRYMLQIVLCHADTTLEADEPGLRGGRWTHAAGGVGSVHECRDWRVLREYLDAHPAGPVRV</sequence>
<proteinExistence type="inferred from homology"/>
<dbReference type="GO" id="GO:0016301">
    <property type="term" value="F:kinase activity"/>
    <property type="evidence" value="ECO:0007669"/>
    <property type="project" value="UniProtKB-KW"/>
</dbReference>
<organism evidence="5">
    <name type="scientific">Ganoderma boninense</name>
    <dbReference type="NCBI Taxonomy" id="34458"/>
    <lineage>
        <taxon>Eukaryota</taxon>
        <taxon>Fungi</taxon>
        <taxon>Dikarya</taxon>
        <taxon>Basidiomycota</taxon>
        <taxon>Agaricomycotina</taxon>
        <taxon>Agaricomycetes</taxon>
        <taxon>Polyporales</taxon>
        <taxon>Polyporaceae</taxon>
        <taxon>Ganoderma</taxon>
    </lineage>
</organism>
<dbReference type="PANTHER" id="PTHR33365:SF11">
    <property type="entry name" value="TAT PATHWAY SIGNAL SEQUENCE"/>
    <property type="match status" value="1"/>
</dbReference>
<keyword evidence="4" id="KW-0472">Membrane</keyword>
<keyword evidence="5" id="KW-0808">Transferase</keyword>
<dbReference type="EMBL" id="LR729789">
    <property type="protein sequence ID" value="VWP01931.1"/>
    <property type="molecule type" value="Genomic_DNA"/>
</dbReference>
<keyword evidence="5" id="KW-0418">Kinase</keyword>
<dbReference type="InterPro" id="IPR021765">
    <property type="entry name" value="UstYa-like"/>
</dbReference>
<gene>
    <name evidence="5" type="primary">I1RS57</name>
</gene>
<name>A0A5K1K7N7_9APHY</name>
<reference evidence="5" key="1">
    <citation type="submission" date="2019-10" db="EMBL/GenBank/DDBJ databases">
        <authorList>
            <person name="Nor Muhammad N."/>
        </authorList>
    </citation>
    <scope>NUCLEOTIDE SEQUENCE</scope>
</reference>
<evidence type="ECO:0000256" key="1">
    <source>
        <dbReference type="ARBA" id="ARBA00004685"/>
    </source>
</evidence>
<comment type="pathway">
    <text evidence="1">Mycotoxin biosynthesis.</text>
</comment>
<keyword evidence="2" id="KW-0560">Oxidoreductase</keyword>
<feature type="transmembrane region" description="Helical" evidence="4">
    <location>
        <begin position="21"/>
        <end position="44"/>
    </location>
</feature>
<keyword evidence="4" id="KW-0812">Transmembrane</keyword>
<protein>
    <submittedName>
        <fullName evidence="5">Protein kinase domain-containing protein</fullName>
    </submittedName>
</protein>
<comment type="similarity">
    <text evidence="3">Belongs to the ustYa family.</text>
</comment>
<accession>A0A5K1K7N7</accession>
<dbReference type="GO" id="GO:0043386">
    <property type="term" value="P:mycotoxin biosynthetic process"/>
    <property type="evidence" value="ECO:0007669"/>
    <property type="project" value="InterPro"/>
</dbReference>